<dbReference type="AlphaFoldDB" id="A0A9P7DPD7"/>
<evidence type="ECO:0000313" key="1">
    <source>
        <dbReference type="EMBL" id="KAG1799834.1"/>
    </source>
</evidence>
<organism evidence="1 2">
    <name type="scientific">Suillus plorans</name>
    <dbReference type="NCBI Taxonomy" id="116603"/>
    <lineage>
        <taxon>Eukaryota</taxon>
        <taxon>Fungi</taxon>
        <taxon>Dikarya</taxon>
        <taxon>Basidiomycota</taxon>
        <taxon>Agaricomycotina</taxon>
        <taxon>Agaricomycetes</taxon>
        <taxon>Agaricomycetidae</taxon>
        <taxon>Boletales</taxon>
        <taxon>Suillineae</taxon>
        <taxon>Suillaceae</taxon>
        <taxon>Suillus</taxon>
    </lineage>
</organism>
<reference evidence="1" key="1">
    <citation type="journal article" date="2020" name="New Phytol.">
        <title>Comparative genomics reveals dynamic genome evolution in host specialist ectomycorrhizal fungi.</title>
        <authorList>
            <person name="Lofgren L.A."/>
            <person name="Nguyen N.H."/>
            <person name="Vilgalys R."/>
            <person name="Ruytinx J."/>
            <person name="Liao H.L."/>
            <person name="Branco S."/>
            <person name="Kuo A."/>
            <person name="LaButti K."/>
            <person name="Lipzen A."/>
            <person name="Andreopoulos W."/>
            <person name="Pangilinan J."/>
            <person name="Riley R."/>
            <person name="Hundley H."/>
            <person name="Na H."/>
            <person name="Barry K."/>
            <person name="Grigoriev I.V."/>
            <person name="Stajich J.E."/>
            <person name="Kennedy P.G."/>
        </authorList>
    </citation>
    <scope>NUCLEOTIDE SEQUENCE</scope>
    <source>
        <strain evidence="1">S12</strain>
    </source>
</reference>
<dbReference type="EMBL" id="JABBWE010000010">
    <property type="protein sequence ID" value="KAG1799834.1"/>
    <property type="molecule type" value="Genomic_DNA"/>
</dbReference>
<protein>
    <submittedName>
        <fullName evidence="1">Uncharacterized protein</fullName>
    </submittedName>
</protein>
<dbReference type="OrthoDB" id="10436864at2759"/>
<accession>A0A9P7DPD7</accession>
<evidence type="ECO:0000313" key="2">
    <source>
        <dbReference type="Proteomes" id="UP000719766"/>
    </source>
</evidence>
<keyword evidence="2" id="KW-1185">Reference proteome</keyword>
<sequence>MAGMAGMALQRALATLISEPNYSWHGTYPGYEAKKSAEKSHHRPGPYTSLYLRPSYLSLTGLLMSDKDVLSDKYIKDGFLLLLLMPDEHQSAAVIFLQQDAKGGRMFDQSVIADLEHP</sequence>
<proteinExistence type="predicted"/>
<name>A0A9P7DPD7_9AGAM</name>
<comment type="caution">
    <text evidence="1">The sequence shown here is derived from an EMBL/GenBank/DDBJ whole genome shotgun (WGS) entry which is preliminary data.</text>
</comment>
<gene>
    <name evidence="1" type="ORF">HD556DRAFT_1305358</name>
</gene>
<dbReference type="GeneID" id="64593531"/>
<dbReference type="Proteomes" id="UP000719766">
    <property type="component" value="Unassembled WGS sequence"/>
</dbReference>
<dbReference type="RefSeq" id="XP_041164057.1">
    <property type="nucleotide sequence ID" value="XM_041299767.1"/>
</dbReference>